<evidence type="ECO:0000256" key="2">
    <source>
        <dbReference type="SAM" id="Phobius"/>
    </source>
</evidence>
<evidence type="ECO:0000256" key="1">
    <source>
        <dbReference type="SAM" id="MobiDB-lite"/>
    </source>
</evidence>
<comment type="caution">
    <text evidence="3">The sequence shown here is derived from an EMBL/GenBank/DDBJ whole genome shotgun (WGS) entry which is preliminary data.</text>
</comment>
<keyword evidence="2" id="KW-0472">Membrane</keyword>
<protein>
    <submittedName>
        <fullName evidence="3">Uncharacterized protein</fullName>
    </submittedName>
</protein>
<accession>A0A7W7HXW3</accession>
<dbReference type="RefSeq" id="WP_184994218.1">
    <property type="nucleotide sequence ID" value="NZ_BOMK01000006.1"/>
</dbReference>
<feature type="region of interest" description="Disordered" evidence="1">
    <location>
        <begin position="278"/>
        <end position="385"/>
    </location>
</feature>
<feature type="compositionally biased region" description="Low complexity" evidence="1">
    <location>
        <begin position="329"/>
        <end position="352"/>
    </location>
</feature>
<proteinExistence type="predicted"/>
<organism evidence="3 4">
    <name type="scientific">Actinoplanes digitatis</name>
    <dbReference type="NCBI Taxonomy" id="1868"/>
    <lineage>
        <taxon>Bacteria</taxon>
        <taxon>Bacillati</taxon>
        <taxon>Actinomycetota</taxon>
        <taxon>Actinomycetes</taxon>
        <taxon>Micromonosporales</taxon>
        <taxon>Micromonosporaceae</taxon>
        <taxon>Actinoplanes</taxon>
    </lineage>
</organism>
<feature type="transmembrane region" description="Helical" evidence="2">
    <location>
        <begin position="79"/>
        <end position="100"/>
    </location>
</feature>
<dbReference type="AlphaFoldDB" id="A0A7W7HXW3"/>
<feature type="region of interest" description="Disordered" evidence="1">
    <location>
        <begin position="439"/>
        <end position="460"/>
    </location>
</feature>
<name>A0A7W7HXW3_9ACTN</name>
<keyword evidence="2" id="KW-0812">Transmembrane</keyword>
<keyword evidence="4" id="KW-1185">Reference proteome</keyword>
<reference evidence="3 4" key="1">
    <citation type="submission" date="2020-08" db="EMBL/GenBank/DDBJ databases">
        <title>Sequencing the genomes of 1000 actinobacteria strains.</title>
        <authorList>
            <person name="Klenk H.-P."/>
        </authorList>
    </citation>
    <scope>NUCLEOTIDE SEQUENCE [LARGE SCALE GENOMIC DNA]</scope>
    <source>
        <strain evidence="3 4">DSM 43149</strain>
    </source>
</reference>
<sequence length="460" mass="50004">MNLHRMIPGWLAPLAEHREYLLIGLLITAALLLLWIARKVRKIAQSDRPDDALSNLVMLIGLGWSSEAVWEITRNRLHFPLGLTLLLFFVFEALLTLAMIRAKRHMRAFGWPGRFGTTAWTVAACMSSVAAVASHSLAEAVLRIVIPLLVVKQWWDGLVGGAAKRPVGVSTWRWTPRRLLLAIGAIEPGERDVETVHRERLTQQMTALYYKIQRGSARLRDRRAARLARMSLTADDTIIDEVRRRGDRALWFETANHVKTTPKSQSLSALAPTPITVQALTPPAVPTPSITARRPADNPASRQEPAATPEPVSATRTDPVPTPAEVAARLTPSTTSIPPRPTATRPAAGTSKPRPRKPQPTTPAGSLAASATDTPVTEPEPAQLSLPMPVDAGLLVKAREIAEQYRTEHGLPITANQLAARARVNTAEAAQALAVLDLAPDSPTTPIPTVNGNRPNTAAR</sequence>
<dbReference type="Proteomes" id="UP000578112">
    <property type="component" value="Unassembled WGS sequence"/>
</dbReference>
<dbReference type="EMBL" id="JACHNH010000001">
    <property type="protein sequence ID" value="MBB4762823.1"/>
    <property type="molecule type" value="Genomic_DNA"/>
</dbReference>
<gene>
    <name evidence="3" type="ORF">BJ971_003379</name>
</gene>
<keyword evidence="2" id="KW-1133">Transmembrane helix</keyword>
<evidence type="ECO:0000313" key="4">
    <source>
        <dbReference type="Proteomes" id="UP000578112"/>
    </source>
</evidence>
<feature type="transmembrane region" description="Helical" evidence="2">
    <location>
        <begin position="20"/>
        <end position="40"/>
    </location>
</feature>
<feature type="compositionally biased region" description="Polar residues" evidence="1">
    <location>
        <begin position="442"/>
        <end position="460"/>
    </location>
</feature>
<evidence type="ECO:0000313" key="3">
    <source>
        <dbReference type="EMBL" id="MBB4762823.1"/>
    </source>
</evidence>